<evidence type="ECO:0000256" key="3">
    <source>
        <dbReference type="ARBA" id="ARBA00022692"/>
    </source>
</evidence>
<evidence type="ECO:0000313" key="7">
    <source>
        <dbReference type="EMBL" id="KAF0684177.1"/>
    </source>
</evidence>
<dbReference type="PANTHER" id="PTHR12300:SF161">
    <property type="entry name" value="RECEPTOR EXPRESSION-ENHANCING PROTEIN"/>
    <property type="match status" value="1"/>
</dbReference>
<keyword evidence="9" id="KW-1185">Reference proteome</keyword>
<dbReference type="AlphaFoldDB" id="A0A485LNS6"/>
<evidence type="ECO:0000256" key="2">
    <source>
        <dbReference type="ARBA" id="ARBA00008573"/>
    </source>
</evidence>
<protein>
    <submittedName>
        <fullName evidence="8">Aste57867_23827 protein</fullName>
    </submittedName>
</protein>
<sequence>MSLYLVSEGLTCFGLFSGAYQSLKVLQKHERHSQSHHVLKFWAVLGSIILFGQYVEGFISWIPFYYWVKCIVVGALMLPKAHLHVVAFESAVLPTVDWLNAYYTDQVKPALLRTAGQYGQWFHQAAMQLALPTLSDAELEKLERDLSARLADIQATKEARRQDNEGIE</sequence>
<dbReference type="PANTHER" id="PTHR12300">
    <property type="entry name" value="HVA22-LIKE PROTEINS"/>
    <property type="match status" value="1"/>
</dbReference>
<gene>
    <name evidence="8" type="primary">Aste57867_23827</name>
    <name evidence="7" type="ORF">As57867_023754</name>
    <name evidence="8" type="ORF">ASTE57867_23827</name>
</gene>
<comment type="subcellular location">
    <subcellularLocation>
        <location evidence="1 6">Membrane</location>
        <topology evidence="1 6">Multi-pass membrane protein</topology>
    </subcellularLocation>
</comment>
<evidence type="ECO:0000313" key="9">
    <source>
        <dbReference type="Proteomes" id="UP000332933"/>
    </source>
</evidence>
<dbReference type="InterPro" id="IPR004345">
    <property type="entry name" value="TB2_DP1_HVA22"/>
</dbReference>
<proteinExistence type="inferred from homology"/>
<keyword evidence="5" id="KW-0472">Membrane</keyword>
<dbReference type="EMBL" id="CAADRA010007339">
    <property type="protein sequence ID" value="VFU00471.1"/>
    <property type="molecule type" value="Genomic_DNA"/>
</dbReference>
<reference evidence="7" key="2">
    <citation type="submission" date="2019-06" db="EMBL/GenBank/DDBJ databases">
        <title>Genomics analysis of Aphanomyces spp. identifies a new class of oomycete effector associated with host adaptation.</title>
        <authorList>
            <person name="Gaulin E."/>
        </authorList>
    </citation>
    <scope>NUCLEOTIDE SEQUENCE</scope>
    <source>
        <strain evidence="7">CBS 578.67</strain>
    </source>
</reference>
<keyword evidence="3" id="KW-0812">Transmembrane</keyword>
<dbReference type="Proteomes" id="UP000332933">
    <property type="component" value="Unassembled WGS sequence"/>
</dbReference>
<evidence type="ECO:0000313" key="8">
    <source>
        <dbReference type="EMBL" id="VFU00471.1"/>
    </source>
</evidence>
<accession>A0A485LNS6</accession>
<organism evidence="8 9">
    <name type="scientific">Aphanomyces stellatus</name>
    <dbReference type="NCBI Taxonomy" id="120398"/>
    <lineage>
        <taxon>Eukaryota</taxon>
        <taxon>Sar</taxon>
        <taxon>Stramenopiles</taxon>
        <taxon>Oomycota</taxon>
        <taxon>Saprolegniomycetes</taxon>
        <taxon>Saprolegniales</taxon>
        <taxon>Verrucalvaceae</taxon>
        <taxon>Aphanomyces</taxon>
    </lineage>
</organism>
<dbReference type="Pfam" id="PF03134">
    <property type="entry name" value="TB2_DP1_HVA22"/>
    <property type="match status" value="1"/>
</dbReference>
<reference evidence="8 9" key="1">
    <citation type="submission" date="2019-03" db="EMBL/GenBank/DDBJ databases">
        <authorList>
            <person name="Gaulin E."/>
            <person name="Dumas B."/>
        </authorList>
    </citation>
    <scope>NUCLEOTIDE SEQUENCE [LARGE SCALE GENOMIC DNA]</scope>
    <source>
        <strain evidence="8">CBS 568.67</strain>
    </source>
</reference>
<evidence type="ECO:0000256" key="6">
    <source>
        <dbReference type="RuleBase" id="RU362006"/>
    </source>
</evidence>
<evidence type="ECO:0000256" key="5">
    <source>
        <dbReference type="ARBA" id="ARBA00023136"/>
    </source>
</evidence>
<dbReference type="OrthoDB" id="434647at2759"/>
<dbReference type="EMBL" id="VJMH01007313">
    <property type="protein sequence ID" value="KAF0684177.1"/>
    <property type="molecule type" value="Genomic_DNA"/>
</dbReference>
<name>A0A485LNS6_9STRA</name>
<keyword evidence="4" id="KW-1133">Transmembrane helix</keyword>
<evidence type="ECO:0000256" key="1">
    <source>
        <dbReference type="ARBA" id="ARBA00004141"/>
    </source>
</evidence>
<evidence type="ECO:0000256" key="4">
    <source>
        <dbReference type="ARBA" id="ARBA00022989"/>
    </source>
</evidence>
<dbReference type="GO" id="GO:0016020">
    <property type="term" value="C:membrane"/>
    <property type="evidence" value="ECO:0007669"/>
    <property type="project" value="UniProtKB-SubCell"/>
</dbReference>
<comment type="similarity">
    <text evidence="2 6">Belongs to the DP1 family.</text>
</comment>